<dbReference type="Proteomes" id="UP000765509">
    <property type="component" value="Unassembled WGS sequence"/>
</dbReference>
<evidence type="ECO:0000256" key="1">
    <source>
        <dbReference type="SAM" id="MobiDB-lite"/>
    </source>
</evidence>
<feature type="compositionally biased region" description="Basic and acidic residues" evidence="1">
    <location>
        <begin position="8"/>
        <end position="32"/>
    </location>
</feature>
<sequence>MSPTQSETHGEPRRDNFTMHEEGTWENSERTHPQKPIAQSMLDQSKMRQQRNQAHKTHNMEKCASQKDQKRFIKEKLPENVHVSGFPKPLRKWAPQVRTKAVHLGLGEIVSTSIQRFDVYGVLPYLPYHT</sequence>
<dbReference type="AlphaFoldDB" id="A0A9Q3K4W8"/>
<comment type="caution">
    <text evidence="2">The sequence shown here is derived from an EMBL/GenBank/DDBJ whole genome shotgun (WGS) entry which is preliminary data.</text>
</comment>
<keyword evidence="3" id="KW-1185">Reference proteome</keyword>
<dbReference type="EMBL" id="AVOT02095303">
    <property type="protein sequence ID" value="MBW0574965.1"/>
    <property type="molecule type" value="Genomic_DNA"/>
</dbReference>
<protein>
    <submittedName>
        <fullName evidence="2">Uncharacterized protein</fullName>
    </submittedName>
</protein>
<gene>
    <name evidence="2" type="ORF">O181_114680</name>
</gene>
<proteinExistence type="predicted"/>
<feature type="region of interest" description="Disordered" evidence="1">
    <location>
        <begin position="1"/>
        <end position="67"/>
    </location>
</feature>
<feature type="non-terminal residue" evidence="2">
    <location>
        <position position="1"/>
    </location>
</feature>
<reference evidence="2" key="1">
    <citation type="submission" date="2021-03" db="EMBL/GenBank/DDBJ databases">
        <title>Draft genome sequence of rust myrtle Austropuccinia psidii MF-1, a brazilian biotype.</title>
        <authorList>
            <person name="Quecine M.C."/>
            <person name="Pachon D.M.R."/>
            <person name="Bonatelli M.L."/>
            <person name="Correr F.H."/>
            <person name="Franceschini L.M."/>
            <person name="Leite T.F."/>
            <person name="Margarido G.R.A."/>
            <person name="Almeida C.A."/>
            <person name="Ferrarezi J.A."/>
            <person name="Labate C.A."/>
        </authorList>
    </citation>
    <scope>NUCLEOTIDE SEQUENCE</scope>
    <source>
        <strain evidence="2">MF-1</strain>
    </source>
</reference>
<accession>A0A9Q3K4W8</accession>
<evidence type="ECO:0000313" key="2">
    <source>
        <dbReference type="EMBL" id="MBW0574965.1"/>
    </source>
</evidence>
<organism evidence="2 3">
    <name type="scientific">Austropuccinia psidii MF-1</name>
    <dbReference type="NCBI Taxonomy" id="1389203"/>
    <lineage>
        <taxon>Eukaryota</taxon>
        <taxon>Fungi</taxon>
        <taxon>Dikarya</taxon>
        <taxon>Basidiomycota</taxon>
        <taxon>Pucciniomycotina</taxon>
        <taxon>Pucciniomycetes</taxon>
        <taxon>Pucciniales</taxon>
        <taxon>Sphaerophragmiaceae</taxon>
        <taxon>Austropuccinia</taxon>
    </lineage>
</organism>
<feature type="compositionally biased region" description="Basic and acidic residues" evidence="1">
    <location>
        <begin position="58"/>
        <end position="67"/>
    </location>
</feature>
<evidence type="ECO:0000313" key="3">
    <source>
        <dbReference type="Proteomes" id="UP000765509"/>
    </source>
</evidence>
<name>A0A9Q3K4W8_9BASI</name>